<evidence type="ECO:0000313" key="2">
    <source>
        <dbReference type="EMBL" id="ONH75930.1"/>
    </source>
</evidence>
<reference evidence="3" key="1">
    <citation type="journal article" date="2017" name="Genome Announc.">
        <title>Genome sequences of Cyberlindnera fabianii 65, Pichia kudriavzevii 129, and Saccharomyces cerevisiae 131 isolated from fermented masau fruits in Zimbabwe.</title>
        <authorList>
            <person name="van Rijswijck I.M.H."/>
            <person name="Derks M.F.L."/>
            <person name="Abee T."/>
            <person name="de Ridder D."/>
            <person name="Smid E.J."/>
        </authorList>
    </citation>
    <scope>NUCLEOTIDE SEQUENCE [LARGE SCALE GENOMIC DNA]</scope>
    <source>
        <strain evidence="3">129</strain>
    </source>
</reference>
<feature type="region of interest" description="Disordered" evidence="1">
    <location>
        <begin position="1"/>
        <end position="32"/>
    </location>
</feature>
<dbReference type="EMBL" id="MQVM01000005">
    <property type="protein sequence ID" value="ONH75930.1"/>
    <property type="molecule type" value="Genomic_DNA"/>
</dbReference>
<evidence type="ECO:0000256" key="1">
    <source>
        <dbReference type="SAM" id="MobiDB-lite"/>
    </source>
</evidence>
<comment type="caution">
    <text evidence="2">The sequence shown here is derived from an EMBL/GenBank/DDBJ whole genome shotgun (WGS) entry which is preliminary data.</text>
</comment>
<evidence type="ECO:0000313" key="3">
    <source>
        <dbReference type="Proteomes" id="UP000189274"/>
    </source>
</evidence>
<accession>A0A1V2LR82</accession>
<dbReference type="Proteomes" id="UP000189274">
    <property type="component" value="Unassembled WGS sequence"/>
</dbReference>
<gene>
    <name evidence="2" type="ORF">BOH78_1451</name>
</gene>
<proteinExistence type="predicted"/>
<sequence>MLRKVIKGLANQPTNTLSSPDKAGQDQLSSRS</sequence>
<dbReference type="AlphaFoldDB" id="A0A1V2LR82"/>
<name>A0A1V2LR82_PICKU</name>
<organism evidence="2 3">
    <name type="scientific">Pichia kudriavzevii</name>
    <name type="common">Yeast</name>
    <name type="synonym">Issatchenkia orientalis</name>
    <dbReference type="NCBI Taxonomy" id="4909"/>
    <lineage>
        <taxon>Eukaryota</taxon>
        <taxon>Fungi</taxon>
        <taxon>Dikarya</taxon>
        <taxon>Ascomycota</taxon>
        <taxon>Saccharomycotina</taxon>
        <taxon>Pichiomycetes</taxon>
        <taxon>Pichiales</taxon>
        <taxon>Pichiaceae</taxon>
        <taxon>Pichia</taxon>
    </lineage>
</organism>
<protein>
    <submittedName>
        <fullName evidence="2">Uncharacterized protein</fullName>
    </submittedName>
</protein>